<reference evidence="1 2" key="1">
    <citation type="submission" date="2013-12" db="EMBL/GenBank/DDBJ databases">
        <title>A Varibaculum cambriense genome reconstructed from a premature infant gut community with otherwise low bacterial novelty that shifts toward anaerobic metabolism during the third week of life.</title>
        <authorList>
            <person name="Brown C.T."/>
            <person name="Sharon I."/>
            <person name="Thomas B.C."/>
            <person name="Castelle C.J."/>
            <person name="Morowitz M.J."/>
            <person name="Banfield J.F."/>
        </authorList>
    </citation>
    <scope>NUCLEOTIDE SEQUENCE [LARGE SCALE GENOMIC DNA]</scope>
    <source>
        <strain evidence="2">DORA_17_25</strain>
    </source>
</reference>
<accession>W1UB94</accession>
<comment type="caution">
    <text evidence="1">The sequence shown here is derived from an EMBL/GenBank/DDBJ whole genome shotgun (WGS) entry which is preliminary data.</text>
</comment>
<name>W1UB94_9FIRM</name>
<dbReference type="AlphaFoldDB" id="W1UB94"/>
<protein>
    <submittedName>
        <fullName evidence="1">Uncharacterized protein</fullName>
    </submittedName>
</protein>
<gene>
    <name evidence="1" type="ORF">Q612_NSC00075G0001</name>
</gene>
<dbReference type="Proteomes" id="UP000018840">
    <property type="component" value="Unassembled WGS sequence"/>
</dbReference>
<evidence type="ECO:0000313" key="1">
    <source>
        <dbReference type="EMBL" id="ETI89939.1"/>
    </source>
</evidence>
<organism evidence="1 2">
    <name type="scientific">Negativicoccus succinicivorans DORA_17_25</name>
    <dbReference type="NCBI Taxonomy" id="1403945"/>
    <lineage>
        <taxon>Bacteria</taxon>
        <taxon>Bacillati</taxon>
        <taxon>Bacillota</taxon>
        <taxon>Negativicutes</taxon>
        <taxon>Veillonellales</taxon>
        <taxon>Veillonellaceae</taxon>
        <taxon>Negativicoccus</taxon>
    </lineage>
</organism>
<dbReference type="EMBL" id="AZMC01000075">
    <property type="protein sequence ID" value="ETI89939.1"/>
    <property type="molecule type" value="Genomic_DNA"/>
</dbReference>
<evidence type="ECO:0000313" key="2">
    <source>
        <dbReference type="Proteomes" id="UP000018840"/>
    </source>
</evidence>
<sequence length="65" mass="7538">MYKSLILGVIKVTVIYERKLEEITFLNLQKGEVTLMQLNEIYNKFGFVFVGSAGKIKGIKKERRN</sequence>
<proteinExistence type="predicted"/>